<keyword evidence="3" id="KW-1185">Reference proteome</keyword>
<protein>
    <submittedName>
        <fullName evidence="2">Uncharacterized protein</fullName>
    </submittedName>
</protein>
<proteinExistence type="predicted"/>
<name>A0AAV9Z8M3_9AGAR</name>
<reference evidence="2 3" key="1">
    <citation type="journal article" date="2024" name="J Genomics">
        <title>Draft genome sequencing and assembly of Favolaschia claudopus CIRM-BRFM 2984 isolated from oak limbs.</title>
        <authorList>
            <person name="Navarro D."/>
            <person name="Drula E."/>
            <person name="Chaduli D."/>
            <person name="Cazenave R."/>
            <person name="Ahrendt S."/>
            <person name="Wang J."/>
            <person name="Lipzen A."/>
            <person name="Daum C."/>
            <person name="Barry K."/>
            <person name="Grigoriev I.V."/>
            <person name="Favel A."/>
            <person name="Rosso M.N."/>
            <person name="Martin F."/>
        </authorList>
    </citation>
    <scope>NUCLEOTIDE SEQUENCE [LARGE SCALE GENOMIC DNA]</scope>
    <source>
        <strain evidence="2 3">CIRM-BRFM 2984</strain>
    </source>
</reference>
<comment type="caution">
    <text evidence="2">The sequence shown here is derived from an EMBL/GenBank/DDBJ whole genome shotgun (WGS) entry which is preliminary data.</text>
</comment>
<dbReference type="Proteomes" id="UP001362999">
    <property type="component" value="Unassembled WGS sequence"/>
</dbReference>
<sequence>MDDFPSTRDGVHAVPVWGLINGITFGSFLSTPADIPPQVVDHLHNPPRVLHPDTSKDIKRLFDFRKGPILYNPTEHWLGWCSPSELDLAPFAEGVEDPIGFAFARDSGSVNVRPEYVDIPGGNSEASDDDRTLRAFAGYWIVRRWVDRASWTANKLYFICKFVATRSRWYCENGQPERVGSLPPEPSMNDLMHMHDTIEAAYQAIDDVKAYIISCLGFLVWFESVADLFQYGLSEENEEFVRSLRLKDRRKIGLIYFMQRDLHDSNFLHLIYNEVPIHFAWTEDMASQDRFLRLNPKLWSEAAAKINDNPLIYVDFSDIPSRVAWQAQWDESDWFFQYARAGRMGQQLKTFKKGSRHGLVDFTPFGLRLLTDANEIRAVSERFKCFEKRSLNGPANAPSTYIYFRQNPIHLDEPSLARQQPEMHEHPLSTFAEEYTENPEIERAVFFENTVTIRERVKNILAPRADRYFSSYSGSLDPTRPPASEPSLIRRLLPAEDEPPAKKTRSMGSSVTLETQFGDQPLSRTSLLNRMGIVTRRVENDLAVQDNLQERASRVYTSDWIHRMSEGLPVEEPPPSTNSDRLSDVWSAASRRVSFPLRLGRHQITPLGEHLRAEVIDERVTGTSNEVVIRSPSPILSEGEALRRILTFASERGILEVEAVYPPLVNVTWGEDWITNARLHFSDERSHLRFKVLAVRNRHIGRIEGILEQAIRHGIPFELYTKRSDARKFNDLPIPSLERNTLAAIYSPGYVDEPLEWNQNGASATYTVYLAKLSVLLSRPQALAFIRMGGVLRYVYGLYCSEGVNHFAAGLSLQVSHFDKGDTKTFDDDPNEFYTTDTVSHSEIGLLIGRIPGKDPETDLSLWPPPEILEHSTWVMRGYLSAKAFQLLESVKKEIFGSPPNIRWRTRGHWNKFFKKVTYNSAQAEDKNFKGVVPKPKDFEELQILFDFAFPSDWRNQEISEIVLPEVFTPAV</sequence>
<evidence type="ECO:0000313" key="2">
    <source>
        <dbReference type="EMBL" id="KAK6974476.1"/>
    </source>
</evidence>
<dbReference type="EMBL" id="JAWWNJ010000183">
    <property type="protein sequence ID" value="KAK6974476.1"/>
    <property type="molecule type" value="Genomic_DNA"/>
</dbReference>
<dbReference type="AlphaFoldDB" id="A0AAV9Z8M3"/>
<gene>
    <name evidence="2" type="ORF">R3P38DRAFT_3239324</name>
</gene>
<accession>A0AAV9Z8M3</accession>
<evidence type="ECO:0000313" key="3">
    <source>
        <dbReference type="Proteomes" id="UP001362999"/>
    </source>
</evidence>
<evidence type="ECO:0000256" key="1">
    <source>
        <dbReference type="SAM" id="MobiDB-lite"/>
    </source>
</evidence>
<organism evidence="2 3">
    <name type="scientific">Favolaschia claudopus</name>
    <dbReference type="NCBI Taxonomy" id="2862362"/>
    <lineage>
        <taxon>Eukaryota</taxon>
        <taxon>Fungi</taxon>
        <taxon>Dikarya</taxon>
        <taxon>Basidiomycota</taxon>
        <taxon>Agaricomycotina</taxon>
        <taxon>Agaricomycetes</taxon>
        <taxon>Agaricomycetidae</taxon>
        <taxon>Agaricales</taxon>
        <taxon>Marasmiineae</taxon>
        <taxon>Mycenaceae</taxon>
        <taxon>Favolaschia</taxon>
    </lineage>
</organism>
<feature type="region of interest" description="Disordered" evidence="1">
    <location>
        <begin position="471"/>
        <end position="509"/>
    </location>
</feature>